<comment type="caution">
    <text evidence="1">The sequence shown here is derived from an EMBL/GenBank/DDBJ whole genome shotgun (WGS) entry which is preliminary data.</text>
</comment>
<proteinExistence type="predicted"/>
<name>A0A0C2JEU3_9VIBR</name>
<organism evidence="1 2">
    <name type="scientific">Vibrio renipiscarius</name>
    <dbReference type="NCBI Taxonomy" id="1461322"/>
    <lineage>
        <taxon>Bacteria</taxon>
        <taxon>Pseudomonadati</taxon>
        <taxon>Pseudomonadota</taxon>
        <taxon>Gammaproteobacteria</taxon>
        <taxon>Vibrionales</taxon>
        <taxon>Vibrionaceae</taxon>
        <taxon>Vibrio</taxon>
    </lineage>
</organism>
<dbReference type="AlphaFoldDB" id="A0A0C2JEU3"/>
<dbReference type="OrthoDB" id="5902234at2"/>
<protein>
    <submittedName>
        <fullName evidence="1">Arginase</fullName>
    </submittedName>
</protein>
<dbReference type="STRING" id="1461322.OJ16_16760"/>
<reference evidence="1 2" key="1">
    <citation type="submission" date="2014-11" db="EMBL/GenBank/DDBJ databases">
        <title>Draft Genome Sequence of Vibrio piscirenalis strains CECT 8603T and CECT 8604, two marine Gammaproteobacterium isolated from cultured gilthead sea bream (Sparus aurata).</title>
        <authorList>
            <person name="Arahal D.R."/>
            <person name="Rodrigo-Torres L."/>
            <person name="Lucena T."/>
            <person name="Pujalte M.J."/>
        </authorList>
    </citation>
    <scope>NUCLEOTIDE SEQUENCE [LARGE SCALE GENOMIC DNA]</scope>
    <source>
        <strain evidence="1 2">DCR 1-4-2</strain>
    </source>
</reference>
<gene>
    <name evidence="1" type="ORF">OJ16_16760</name>
</gene>
<evidence type="ECO:0000313" key="1">
    <source>
        <dbReference type="EMBL" id="KII76439.1"/>
    </source>
</evidence>
<dbReference type="EMBL" id="JTKH01000024">
    <property type="protein sequence ID" value="KII76439.1"/>
    <property type="molecule type" value="Genomic_DNA"/>
</dbReference>
<dbReference type="RefSeq" id="WP_040992377.1">
    <property type="nucleotide sequence ID" value="NZ_JTKH01000024.1"/>
</dbReference>
<dbReference type="Proteomes" id="UP000031672">
    <property type="component" value="Unassembled WGS sequence"/>
</dbReference>
<dbReference type="PROSITE" id="PS51257">
    <property type="entry name" value="PROKAR_LIPOPROTEIN"/>
    <property type="match status" value="1"/>
</dbReference>
<sequence length="277" mass="31870">MFGLFRRNKMLNPVALPPHSMILMSACQSIKPMKRIEFEMADQSLEDVFEWLTEQDHNQWCNGGHYSLSDQMIAHYQLNLSRYLDSSNLPVVFSNCTETLLHALPLLHAKRKELGIVHVGNQFEIKPTLEPEAGSVYHFSLARFNECRLFCMGIDATSQTEKTFEYAEDLGLNWLTLSECQFGHRLHVKQQLANYLSHCDEIVLNIDLASLCPKSRLESEHYLEVQMVTRIIRQCLLSEKVKLVQLVGWKDKHIFAKSTLSVLQELVSLIPHNDKVA</sequence>
<dbReference type="InterPro" id="IPR023696">
    <property type="entry name" value="Ureohydrolase_dom_sf"/>
</dbReference>
<evidence type="ECO:0000313" key="2">
    <source>
        <dbReference type="Proteomes" id="UP000031672"/>
    </source>
</evidence>
<dbReference type="SUPFAM" id="SSF52768">
    <property type="entry name" value="Arginase/deacetylase"/>
    <property type="match status" value="1"/>
</dbReference>
<accession>A0A0C2JEU3</accession>
<dbReference type="Gene3D" id="3.40.800.10">
    <property type="entry name" value="Ureohydrolase domain"/>
    <property type="match status" value="1"/>
</dbReference>
<keyword evidence="2" id="KW-1185">Reference proteome</keyword>
<accession>A0A0C2JJ87</accession>